<dbReference type="GO" id="GO:0003723">
    <property type="term" value="F:RNA binding"/>
    <property type="evidence" value="ECO:0007669"/>
    <property type="project" value="UniProtKB-UniRule"/>
</dbReference>
<evidence type="ECO:0000256" key="6">
    <source>
        <dbReference type="ARBA" id="ARBA00023187"/>
    </source>
</evidence>
<comment type="similarity">
    <text evidence="2 9">Belongs to the snRNP Sm proteins family.</text>
</comment>
<evidence type="ECO:0000256" key="2">
    <source>
        <dbReference type="ARBA" id="ARBA00006850"/>
    </source>
</evidence>
<evidence type="ECO:0000256" key="8">
    <source>
        <dbReference type="ARBA" id="ARBA00023274"/>
    </source>
</evidence>
<dbReference type="SUPFAM" id="SSF50182">
    <property type="entry name" value="Sm-like ribonucleoproteins"/>
    <property type="match status" value="1"/>
</dbReference>
<dbReference type="GO" id="GO:0005687">
    <property type="term" value="C:U4 snRNP"/>
    <property type="evidence" value="ECO:0007669"/>
    <property type="project" value="TreeGrafter"/>
</dbReference>
<dbReference type="Gene3D" id="2.30.30.100">
    <property type="match status" value="1"/>
</dbReference>
<evidence type="ECO:0000256" key="1">
    <source>
        <dbReference type="ARBA" id="ARBA00004123"/>
    </source>
</evidence>
<dbReference type="EMBL" id="KZ987731">
    <property type="protein sequence ID" value="RKP15443.1"/>
    <property type="molecule type" value="Genomic_DNA"/>
</dbReference>
<keyword evidence="8 9" id="KW-0687">Ribonucleoprotein</keyword>
<dbReference type="InterPro" id="IPR047575">
    <property type="entry name" value="Sm"/>
</dbReference>
<organism evidence="11 12">
    <name type="scientific">Piptocephalis cylindrospora</name>
    <dbReference type="NCBI Taxonomy" id="1907219"/>
    <lineage>
        <taxon>Eukaryota</taxon>
        <taxon>Fungi</taxon>
        <taxon>Fungi incertae sedis</taxon>
        <taxon>Zoopagomycota</taxon>
        <taxon>Zoopagomycotina</taxon>
        <taxon>Zoopagomycetes</taxon>
        <taxon>Zoopagales</taxon>
        <taxon>Piptocephalidaceae</taxon>
        <taxon>Piptocephalis</taxon>
    </lineage>
</organism>
<evidence type="ECO:0000256" key="9">
    <source>
        <dbReference type="RuleBase" id="RU365052"/>
    </source>
</evidence>
<sequence>MPKAPTPELKKYMEKKLMVQLNGSRKVIGTLRGYDPFMNIVLDSCVEEKRNGDKVAIGMVVIRGNSIVSLELLQRT</sequence>
<evidence type="ECO:0000259" key="10">
    <source>
        <dbReference type="PROSITE" id="PS52002"/>
    </source>
</evidence>
<dbReference type="GO" id="GO:0005682">
    <property type="term" value="C:U5 snRNP"/>
    <property type="evidence" value="ECO:0007669"/>
    <property type="project" value="TreeGrafter"/>
</dbReference>
<dbReference type="OrthoDB" id="2146at2759"/>
<dbReference type="InterPro" id="IPR044641">
    <property type="entry name" value="Lsm7/SmG-like"/>
</dbReference>
<dbReference type="GO" id="GO:0000387">
    <property type="term" value="P:spliceosomal snRNP assembly"/>
    <property type="evidence" value="ECO:0007669"/>
    <property type="project" value="UniProtKB-UniRule"/>
</dbReference>
<evidence type="ECO:0000313" key="12">
    <source>
        <dbReference type="Proteomes" id="UP000267251"/>
    </source>
</evidence>
<dbReference type="InterPro" id="IPR010920">
    <property type="entry name" value="LSM_dom_sf"/>
</dbReference>
<keyword evidence="12" id="KW-1185">Reference proteome</keyword>
<dbReference type="GO" id="GO:0097526">
    <property type="term" value="C:spliceosomal tri-snRNP complex"/>
    <property type="evidence" value="ECO:0007669"/>
    <property type="project" value="TreeGrafter"/>
</dbReference>
<dbReference type="PIRSF" id="PIRSF037188">
    <property type="entry name" value="U6_snRNA_Lsm7"/>
    <property type="match status" value="1"/>
</dbReference>
<name>A0A4P9Y8L5_9FUNG</name>
<accession>A0A4P9Y8L5</accession>
<dbReference type="FunFam" id="2.30.30.100:FF:000023">
    <property type="entry name" value="Small nuclear ribonucleoprotein G"/>
    <property type="match status" value="1"/>
</dbReference>
<evidence type="ECO:0000256" key="5">
    <source>
        <dbReference type="ARBA" id="ARBA00022884"/>
    </source>
</evidence>
<dbReference type="PANTHER" id="PTHR10553:SF2">
    <property type="entry name" value="SMALL NUCLEAR RIBONUCLEOPROTEIN G"/>
    <property type="match status" value="1"/>
</dbReference>
<dbReference type="PANTHER" id="PTHR10553">
    <property type="entry name" value="SMALL NUCLEAR RIBONUCLEOPROTEIN"/>
    <property type="match status" value="1"/>
</dbReference>
<keyword evidence="5 9" id="KW-0694">RNA-binding</keyword>
<reference evidence="12" key="1">
    <citation type="journal article" date="2018" name="Nat. Microbiol.">
        <title>Leveraging single-cell genomics to expand the fungal tree of life.</title>
        <authorList>
            <person name="Ahrendt S.R."/>
            <person name="Quandt C.A."/>
            <person name="Ciobanu D."/>
            <person name="Clum A."/>
            <person name="Salamov A."/>
            <person name="Andreopoulos B."/>
            <person name="Cheng J.F."/>
            <person name="Woyke T."/>
            <person name="Pelin A."/>
            <person name="Henrissat B."/>
            <person name="Reynolds N.K."/>
            <person name="Benny G.L."/>
            <person name="Smith M.E."/>
            <person name="James T.Y."/>
            <person name="Grigoriev I.V."/>
        </authorList>
    </citation>
    <scope>NUCLEOTIDE SEQUENCE [LARGE SCALE GENOMIC DNA]</scope>
</reference>
<dbReference type="GO" id="GO:0071013">
    <property type="term" value="C:catalytic step 2 spliceosome"/>
    <property type="evidence" value="ECO:0007669"/>
    <property type="project" value="TreeGrafter"/>
</dbReference>
<evidence type="ECO:0000256" key="7">
    <source>
        <dbReference type="ARBA" id="ARBA00023242"/>
    </source>
</evidence>
<dbReference type="AlphaFoldDB" id="A0A4P9Y8L5"/>
<feature type="domain" description="Sm" evidence="10">
    <location>
        <begin position="4"/>
        <end position="76"/>
    </location>
</feature>
<dbReference type="Pfam" id="PF01423">
    <property type="entry name" value="LSM"/>
    <property type="match status" value="1"/>
</dbReference>
<keyword evidence="7 9" id="KW-0539">Nucleus</keyword>
<evidence type="ECO:0000256" key="3">
    <source>
        <dbReference type="ARBA" id="ARBA00022664"/>
    </source>
</evidence>
<dbReference type="GO" id="GO:0071011">
    <property type="term" value="C:precatalytic spliceosome"/>
    <property type="evidence" value="ECO:0007669"/>
    <property type="project" value="TreeGrafter"/>
</dbReference>
<dbReference type="GO" id="GO:0034719">
    <property type="term" value="C:SMN-Sm protein complex"/>
    <property type="evidence" value="ECO:0007669"/>
    <property type="project" value="TreeGrafter"/>
</dbReference>
<comment type="function">
    <text evidence="9">Plays a role in pre-mRNA splicing.</text>
</comment>
<keyword evidence="4 9" id="KW-0747">Spliceosome</keyword>
<dbReference type="GO" id="GO:0071004">
    <property type="term" value="C:U2-type prespliceosome"/>
    <property type="evidence" value="ECO:0007669"/>
    <property type="project" value="TreeGrafter"/>
</dbReference>
<dbReference type="PROSITE" id="PS52002">
    <property type="entry name" value="SM"/>
    <property type="match status" value="1"/>
</dbReference>
<protein>
    <recommendedName>
        <fullName evidence="9">Small nuclear ribonucleoprotein G</fullName>
        <shortName evidence="9">snRNP-G</shortName>
    </recommendedName>
</protein>
<dbReference type="GO" id="GO:0005685">
    <property type="term" value="C:U1 snRNP"/>
    <property type="evidence" value="ECO:0007669"/>
    <property type="project" value="TreeGrafter"/>
</dbReference>
<dbReference type="InterPro" id="IPR034098">
    <property type="entry name" value="Sm_G"/>
</dbReference>
<dbReference type="GO" id="GO:0005686">
    <property type="term" value="C:U2 snRNP"/>
    <property type="evidence" value="ECO:0007669"/>
    <property type="project" value="TreeGrafter"/>
</dbReference>
<dbReference type="CDD" id="cd01719">
    <property type="entry name" value="Sm_G"/>
    <property type="match status" value="1"/>
</dbReference>
<dbReference type="Proteomes" id="UP000267251">
    <property type="component" value="Unassembled WGS sequence"/>
</dbReference>
<gene>
    <name evidence="11" type="ORF">BJ684DRAFT_18219</name>
</gene>
<proteinExistence type="inferred from homology"/>
<dbReference type="InterPro" id="IPR001163">
    <property type="entry name" value="Sm_dom_euk/arc"/>
</dbReference>
<evidence type="ECO:0000256" key="4">
    <source>
        <dbReference type="ARBA" id="ARBA00022728"/>
    </source>
</evidence>
<comment type="subcellular location">
    <subcellularLocation>
        <location evidence="1 9">Nucleus</location>
    </subcellularLocation>
</comment>
<keyword evidence="3 9" id="KW-0507">mRNA processing</keyword>
<keyword evidence="6 9" id="KW-0508">mRNA splicing</keyword>
<dbReference type="SMART" id="SM00651">
    <property type="entry name" value="Sm"/>
    <property type="match status" value="1"/>
</dbReference>
<evidence type="ECO:0000313" key="11">
    <source>
        <dbReference type="EMBL" id="RKP15443.1"/>
    </source>
</evidence>